<dbReference type="AlphaFoldDB" id="A0A1M5FBJ7"/>
<sequence>MAALMTFELTHGYKVGEVTHLEVGLRELNSGDYIDAQMASEKVVVVNGEAVAYTSNVLYGLELLCRQVEFIGKVNGPLEEKDLRKLHQDDFALLQEKAKELDEMIVKELEQRGRS</sequence>
<protein>
    <submittedName>
        <fullName evidence="1">Mu-like prophage FluMu protein gp41</fullName>
    </submittedName>
</protein>
<evidence type="ECO:0000313" key="2">
    <source>
        <dbReference type="Proteomes" id="UP000184159"/>
    </source>
</evidence>
<proteinExistence type="predicted"/>
<keyword evidence="2" id="KW-1185">Reference proteome</keyword>
<organism evidence="1 2">
    <name type="scientific">Vibrio gazogenes DSM 21264 = NBRC 103151</name>
    <dbReference type="NCBI Taxonomy" id="1123492"/>
    <lineage>
        <taxon>Bacteria</taxon>
        <taxon>Pseudomonadati</taxon>
        <taxon>Pseudomonadota</taxon>
        <taxon>Gammaproteobacteria</taxon>
        <taxon>Vibrionales</taxon>
        <taxon>Vibrionaceae</taxon>
        <taxon>Vibrio</taxon>
    </lineage>
</organism>
<name>A0A1M5FBJ7_VIBGA</name>
<dbReference type="InterPro" id="IPR056974">
    <property type="entry name" value="Tail_Gp41-like"/>
</dbReference>
<evidence type="ECO:0000313" key="1">
    <source>
        <dbReference type="EMBL" id="SHF88472.1"/>
    </source>
</evidence>
<dbReference type="Pfam" id="PF23746">
    <property type="entry name" value="Gp41_Mu"/>
    <property type="match status" value="1"/>
</dbReference>
<reference evidence="2" key="1">
    <citation type="submission" date="2016-11" db="EMBL/GenBank/DDBJ databases">
        <authorList>
            <person name="Varghese N."/>
            <person name="Submissions S."/>
        </authorList>
    </citation>
    <scope>NUCLEOTIDE SEQUENCE [LARGE SCALE GENOMIC DNA]</scope>
    <source>
        <strain evidence="2">DSM 21264</strain>
    </source>
</reference>
<accession>A0A1M5FBJ7</accession>
<dbReference type="EMBL" id="FQUH01000019">
    <property type="protein sequence ID" value="SHF88472.1"/>
    <property type="molecule type" value="Genomic_DNA"/>
</dbReference>
<dbReference type="RefSeq" id="WP_106406987.1">
    <property type="nucleotide sequence ID" value="NZ_FQUH01000019.1"/>
</dbReference>
<dbReference type="Proteomes" id="UP000184159">
    <property type="component" value="Unassembled WGS sequence"/>
</dbReference>
<gene>
    <name evidence="1" type="ORF">SAMN02745781_03414</name>
</gene>